<dbReference type="PANTHER" id="PTHR42776">
    <property type="entry name" value="SERINE PEPTIDASE S9 FAMILY MEMBER"/>
    <property type="match status" value="1"/>
</dbReference>
<dbReference type="Proteomes" id="UP001501570">
    <property type="component" value="Unassembled WGS sequence"/>
</dbReference>
<dbReference type="InterPro" id="IPR001375">
    <property type="entry name" value="Peptidase_S9_cat"/>
</dbReference>
<accession>A0ABP9RQQ5</accession>
<dbReference type="PANTHER" id="PTHR42776:SF27">
    <property type="entry name" value="DIPEPTIDYL PEPTIDASE FAMILY MEMBER 6"/>
    <property type="match status" value="1"/>
</dbReference>
<sequence>MPNVKPADIALAPIPGTPSLRPDGRQAVLAVRRPDLDADDYTSQLWLVDTDGAARPRQLTHGWRDGEPCWSPDGEWIAFTRCERAADGTAGKPQIWVLPTAGGDARRLTDHPLGAAEPSWSPDSTRLAYVARVPENDRYGTAAGIGPEKEPPRRITRLKYRLDGVGFLDDRPAHVWVVDLEGQTHQVTDGDADHGAADWSPSGDLLTFAAARHDNAGNDLRLDVWVCRPDGSGLRALTSGGLAADQPRFSPDGTVICFTANDLGPDERHGVARAESLWSVPVTGGTPTRLTDEATHQLGHGARIVAAGDGVLFPDEHRGSVRLLLVPYGGGEPRVLVDGPRQVTGVARVGDVLVTVIADQDSWGELVTGSGTVLTDFSGPFRDAAGVRPLTEIEAVAPDGYPVHGWVVRPDGPGPHPVLLMIHGGPFAQYGWGLFDEAQVYAGAGYAVVMGNPRGSSGYGQAHGQAIRGNVGEASAVDLLTLLDAALADSSLDARRVGVLGGSHGGFMTTWMAGHHGDRFKAAISERAVNAIDSFSGSSDIGWFFADDLYGPDPERQRQQSPLTYADGITIPTLIIHSESDWRCPVEQAQRLYVALRRRGVTTELLLFPGEGHEMSRAGLPSHRIARFEAILDWWSRHL</sequence>
<keyword evidence="1" id="KW-0378">Hydrolase</keyword>
<name>A0ABP9RQQ5_9ACTN</name>
<evidence type="ECO:0000256" key="1">
    <source>
        <dbReference type="ARBA" id="ARBA00022801"/>
    </source>
</evidence>
<dbReference type="EMBL" id="BAABJQ010000006">
    <property type="protein sequence ID" value="GAA5184067.1"/>
    <property type="molecule type" value="Genomic_DNA"/>
</dbReference>
<reference evidence="5" key="1">
    <citation type="journal article" date="2019" name="Int. J. Syst. Evol. Microbiol.">
        <title>The Global Catalogue of Microorganisms (GCM) 10K type strain sequencing project: providing services to taxonomists for standard genome sequencing and annotation.</title>
        <authorList>
            <consortium name="The Broad Institute Genomics Platform"/>
            <consortium name="The Broad Institute Genome Sequencing Center for Infectious Disease"/>
            <person name="Wu L."/>
            <person name="Ma J."/>
        </authorList>
    </citation>
    <scope>NUCLEOTIDE SEQUENCE [LARGE SCALE GENOMIC DNA]</scope>
    <source>
        <strain evidence="5">JCM 18304</strain>
    </source>
</reference>
<comment type="caution">
    <text evidence="4">The sequence shown here is derived from an EMBL/GenBank/DDBJ whole genome shotgun (WGS) entry which is preliminary data.</text>
</comment>
<keyword evidence="2" id="KW-0645">Protease</keyword>
<evidence type="ECO:0000313" key="4">
    <source>
        <dbReference type="EMBL" id="GAA5184067.1"/>
    </source>
</evidence>
<gene>
    <name evidence="4" type="ORF">GCM10023322_24720</name>
</gene>
<dbReference type="Gene3D" id="3.40.50.1820">
    <property type="entry name" value="alpha/beta hydrolase"/>
    <property type="match status" value="1"/>
</dbReference>
<proteinExistence type="predicted"/>
<keyword evidence="2" id="KW-0720">Serine protease</keyword>
<dbReference type="InterPro" id="IPR011659">
    <property type="entry name" value="WD40"/>
</dbReference>
<dbReference type="InterPro" id="IPR029058">
    <property type="entry name" value="AB_hydrolase_fold"/>
</dbReference>
<dbReference type="SUPFAM" id="SSF82171">
    <property type="entry name" value="DPP6 N-terminal domain-like"/>
    <property type="match status" value="1"/>
</dbReference>
<keyword evidence="5" id="KW-1185">Reference proteome</keyword>
<dbReference type="SUPFAM" id="SSF53474">
    <property type="entry name" value="alpha/beta-Hydrolases"/>
    <property type="match status" value="1"/>
</dbReference>
<dbReference type="Gene3D" id="2.120.10.30">
    <property type="entry name" value="TolB, C-terminal domain"/>
    <property type="match status" value="2"/>
</dbReference>
<protein>
    <submittedName>
        <fullName evidence="4">S9 family peptidase</fullName>
    </submittedName>
</protein>
<evidence type="ECO:0000259" key="3">
    <source>
        <dbReference type="Pfam" id="PF00326"/>
    </source>
</evidence>
<dbReference type="InterPro" id="IPR011042">
    <property type="entry name" value="6-blade_b-propeller_TolB-like"/>
</dbReference>
<dbReference type="Pfam" id="PF07676">
    <property type="entry name" value="PD40"/>
    <property type="match status" value="3"/>
</dbReference>
<evidence type="ECO:0000313" key="5">
    <source>
        <dbReference type="Proteomes" id="UP001501570"/>
    </source>
</evidence>
<feature type="domain" description="Peptidase S9 prolyl oligopeptidase catalytic" evidence="3">
    <location>
        <begin position="435"/>
        <end position="639"/>
    </location>
</feature>
<dbReference type="Pfam" id="PF00326">
    <property type="entry name" value="Peptidase_S9"/>
    <property type="match status" value="1"/>
</dbReference>
<organism evidence="4 5">
    <name type="scientific">Rugosimonospora acidiphila</name>
    <dbReference type="NCBI Taxonomy" id="556531"/>
    <lineage>
        <taxon>Bacteria</taxon>
        <taxon>Bacillati</taxon>
        <taxon>Actinomycetota</taxon>
        <taxon>Actinomycetes</taxon>
        <taxon>Micromonosporales</taxon>
        <taxon>Micromonosporaceae</taxon>
        <taxon>Rugosimonospora</taxon>
    </lineage>
</organism>
<evidence type="ECO:0000256" key="2">
    <source>
        <dbReference type="ARBA" id="ARBA00022825"/>
    </source>
</evidence>